<name>A0A5C3NMN8_9APHY</name>
<dbReference type="STRING" id="1314778.A0A5C3NMN8"/>
<evidence type="ECO:0000313" key="3">
    <source>
        <dbReference type="Proteomes" id="UP000308197"/>
    </source>
</evidence>
<evidence type="ECO:0000259" key="1">
    <source>
        <dbReference type="Pfam" id="PF18684"/>
    </source>
</evidence>
<organism evidence="2 3">
    <name type="scientific">Polyporus arcularius HHB13444</name>
    <dbReference type="NCBI Taxonomy" id="1314778"/>
    <lineage>
        <taxon>Eukaryota</taxon>
        <taxon>Fungi</taxon>
        <taxon>Dikarya</taxon>
        <taxon>Basidiomycota</taxon>
        <taxon>Agaricomycotina</taxon>
        <taxon>Agaricomycetes</taxon>
        <taxon>Polyporales</taxon>
        <taxon>Polyporaceae</taxon>
        <taxon>Polyporus</taxon>
    </lineage>
</organism>
<dbReference type="InParanoid" id="A0A5C3NMN8"/>
<dbReference type="Pfam" id="PF18684">
    <property type="entry name" value="PlyB_C"/>
    <property type="match status" value="1"/>
</dbReference>
<dbReference type="Proteomes" id="UP000308197">
    <property type="component" value="Unassembled WGS sequence"/>
</dbReference>
<proteinExistence type="predicted"/>
<gene>
    <name evidence="2" type="ORF">K466DRAFT_668429</name>
</gene>
<feature type="domain" description="Pleurotolysin B C-terminal" evidence="1">
    <location>
        <begin position="3"/>
        <end position="172"/>
    </location>
</feature>
<sequence>MFRWVDVERVPATNQYPVDIYRPKGAIPDGWFWLGHTADASRGLIVKPSLPPKPTRNYAVTTGHAGTGFTVQPFPDQPQYAFLSSFFGAPFSSGVAPGSDFAALRPGLFLEGQYELHNASSMSNSVYITRPVSSLYPEDDCFDLEPVVRVNQTGTDNPPRPRWALRKNVVSFASE</sequence>
<dbReference type="EMBL" id="ML212510">
    <property type="protein sequence ID" value="TFK78474.1"/>
    <property type="molecule type" value="Genomic_DNA"/>
</dbReference>
<keyword evidence="3" id="KW-1185">Reference proteome</keyword>
<dbReference type="AlphaFoldDB" id="A0A5C3NMN8"/>
<dbReference type="InterPro" id="IPR040971">
    <property type="entry name" value="PlyB_C"/>
</dbReference>
<reference evidence="2 3" key="1">
    <citation type="journal article" date="2019" name="Nat. Ecol. Evol.">
        <title>Megaphylogeny resolves global patterns of mushroom evolution.</title>
        <authorList>
            <person name="Varga T."/>
            <person name="Krizsan K."/>
            <person name="Foldi C."/>
            <person name="Dima B."/>
            <person name="Sanchez-Garcia M."/>
            <person name="Sanchez-Ramirez S."/>
            <person name="Szollosi G.J."/>
            <person name="Szarkandi J.G."/>
            <person name="Papp V."/>
            <person name="Albert L."/>
            <person name="Andreopoulos W."/>
            <person name="Angelini C."/>
            <person name="Antonin V."/>
            <person name="Barry K.W."/>
            <person name="Bougher N.L."/>
            <person name="Buchanan P."/>
            <person name="Buyck B."/>
            <person name="Bense V."/>
            <person name="Catcheside P."/>
            <person name="Chovatia M."/>
            <person name="Cooper J."/>
            <person name="Damon W."/>
            <person name="Desjardin D."/>
            <person name="Finy P."/>
            <person name="Geml J."/>
            <person name="Haridas S."/>
            <person name="Hughes K."/>
            <person name="Justo A."/>
            <person name="Karasinski D."/>
            <person name="Kautmanova I."/>
            <person name="Kiss B."/>
            <person name="Kocsube S."/>
            <person name="Kotiranta H."/>
            <person name="LaButti K.M."/>
            <person name="Lechner B.E."/>
            <person name="Liimatainen K."/>
            <person name="Lipzen A."/>
            <person name="Lukacs Z."/>
            <person name="Mihaltcheva S."/>
            <person name="Morgado L.N."/>
            <person name="Niskanen T."/>
            <person name="Noordeloos M.E."/>
            <person name="Ohm R.A."/>
            <person name="Ortiz-Santana B."/>
            <person name="Ovrebo C."/>
            <person name="Racz N."/>
            <person name="Riley R."/>
            <person name="Savchenko A."/>
            <person name="Shiryaev A."/>
            <person name="Soop K."/>
            <person name="Spirin V."/>
            <person name="Szebenyi C."/>
            <person name="Tomsovsky M."/>
            <person name="Tulloss R.E."/>
            <person name="Uehling J."/>
            <person name="Grigoriev I.V."/>
            <person name="Vagvolgyi C."/>
            <person name="Papp T."/>
            <person name="Martin F.M."/>
            <person name="Miettinen O."/>
            <person name="Hibbett D.S."/>
            <person name="Nagy L.G."/>
        </authorList>
    </citation>
    <scope>NUCLEOTIDE SEQUENCE [LARGE SCALE GENOMIC DNA]</scope>
    <source>
        <strain evidence="2 3">HHB13444</strain>
    </source>
</reference>
<evidence type="ECO:0000313" key="2">
    <source>
        <dbReference type="EMBL" id="TFK78474.1"/>
    </source>
</evidence>
<accession>A0A5C3NMN8</accession>
<protein>
    <recommendedName>
        <fullName evidence="1">Pleurotolysin B C-terminal domain-containing protein</fullName>
    </recommendedName>
</protein>